<dbReference type="InterPro" id="IPR000719">
    <property type="entry name" value="Prot_kinase_dom"/>
</dbReference>
<dbReference type="EMBL" id="JAPFCC010000001">
    <property type="protein sequence ID" value="MCW7555008.1"/>
    <property type="molecule type" value="Genomic_DNA"/>
</dbReference>
<dbReference type="Proteomes" id="UP001209854">
    <property type="component" value="Unassembled WGS sequence"/>
</dbReference>
<keyword evidence="3" id="KW-1185">Reference proteome</keyword>
<dbReference type="Gene3D" id="1.10.510.10">
    <property type="entry name" value="Transferase(Phosphotransferase) domain 1"/>
    <property type="match status" value="1"/>
</dbReference>
<evidence type="ECO:0000313" key="2">
    <source>
        <dbReference type="EMBL" id="MCW7555008.1"/>
    </source>
</evidence>
<dbReference type="RefSeq" id="WP_262564771.1">
    <property type="nucleotide sequence ID" value="NZ_JAPFCC010000001.1"/>
</dbReference>
<reference evidence="2 3" key="1">
    <citation type="submission" date="2022-10" db="EMBL/GenBank/DDBJ databases">
        <title>High-quality genome sequences of two octocoral-associated bacteria, Endozoicomonas euniceicola EF212 and Endozoicomonas gorgoniicola PS125.</title>
        <authorList>
            <person name="Chiou Y.-J."/>
            <person name="Chen Y.-H."/>
        </authorList>
    </citation>
    <scope>NUCLEOTIDE SEQUENCE [LARGE SCALE GENOMIC DNA]</scope>
    <source>
        <strain evidence="2 3">PS125</strain>
    </source>
</reference>
<protein>
    <recommendedName>
        <fullName evidence="1">Protein kinase domain-containing protein</fullName>
    </recommendedName>
</protein>
<proteinExistence type="predicted"/>
<dbReference type="InterPro" id="IPR011009">
    <property type="entry name" value="Kinase-like_dom_sf"/>
</dbReference>
<dbReference type="Pfam" id="PF00069">
    <property type="entry name" value="Pkinase"/>
    <property type="match status" value="1"/>
</dbReference>
<sequence>MSRNVFSKKTSCNLIEVENLIDILRSGTLIKDDKSTRITYVHKPSFNQPVIVKQFKFKGWFHCFLRSISISRAANYSKSSKLISKLGIITPKVIAANEKRIGILSTESYVITEFYTGQNAKILIEHPEYFSKEKIEDFTDKVINILATLFKNSITHGDTKVPNFMIKDQDVCIIDLDVVHIHKSSKKLKKYIRKDIERFERDWESHPYKETVLSKTKILRESFLDK</sequence>
<feature type="domain" description="Protein kinase" evidence="1">
    <location>
        <begin position="105"/>
        <end position="191"/>
    </location>
</feature>
<evidence type="ECO:0000259" key="1">
    <source>
        <dbReference type="Pfam" id="PF00069"/>
    </source>
</evidence>
<name>A0ABT3N060_9GAMM</name>
<accession>A0ABT3N060</accession>
<organism evidence="2 3">
    <name type="scientific">Endozoicomonas gorgoniicola</name>
    <dbReference type="NCBI Taxonomy" id="1234144"/>
    <lineage>
        <taxon>Bacteria</taxon>
        <taxon>Pseudomonadati</taxon>
        <taxon>Pseudomonadota</taxon>
        <taxon>Gammaproteobacteria</taxon>
        <taxon>Oceanospirillales</taxon>
        <taxon>Endozoicomonadaceae</taxon>
        <taxon>Endozoicomonas</taxon>
    </lineage>
</organism>
<evidence type="ECO:0000313" key="3">
    <source>
        <dbReference type="Proteomes" id="UP001209854"/>
    </source>
</evidence>
<gene>
    <name evidence="2" type="ORF">NX722_20760</name>
</gene>
<dbReference type="SUPFAM" id="SSF56112">
    <property type="entry name" value="Protein kinase-like (PK-like)"/>
    <property type="match status" value="1"/>
</dbReference>
<comment type="caution">
    <text evidence="2">The sequence shown here is derived from an EMBL/GenBank/DDBJ whole genome shotgun (WGS) entry which is preliminary data.</text>
</comment>